<evidence type="ECO:0000256" key="3">
    <source>
        <dbReference type="SAM" id="SignalP"/>
    </source>
</evidence>
<feature type="domain" description="Ig-like" evidence="4">
    <location>
        <begin position="152"/>
        <end position="247"/>
    </location>
</feature>
<evidence type="ECO:0000313" key="5">
    <source>
        <dbReference type="EMBL" id="EDO34317.1"/>
    </source>
</evidence>
<organism evidence="5 6">
    <name type="scientific">Nematostella vectensis</name>
    <name type="common">Starlet sea anemone</name>
    <dbReference type="NCBI Taxonomy" id="45351"/>
    <lineage>
        <taxon>Eukaryota</taxon>
        <taxon>Metazoa</taxon>
        <taxon>Cnidaria</taxon>
        <taxon>Anthozoa</taxon>
        <taxon>Hexacorallia</taxon>
        <taxon>Actiniaria</taxon>
        <taxon>Edwardsiidae</taxon>
        <taxon>Nematostella</taxon>
    </lineage>
</organism>
<dbReference type="SMART" id="SM00409">
    <property type="entry name" value="IG"/>
    <property type="match status" value="3"/>
</dbReference>
<dbReference type="InParanoid" id="A7SPS1"/>
<dbReference type="Proteomes" id="UP000001593">
    <property type="component" value="Unassembled WGS sequence"/>
</dbReference>
<feature type="chain" id="PRO_5002713004" description="Ig-like domain-containing protein" evidence="3">
    <location>
        <begin position="26"/>
        <end position="420"/>
    </location>
</feature>
<dbReference type="PhylomeDB" id="A7SPS1"/>
<evidence type="ECO:0000256" key="1">
    <source>
        <dbReference type="SAM" id="MobiDB-lite"/>
    </source>
</evidence>
<dbReference type="FunCoup" id="A7SPS1">
    <property type="interactions" value="586"/>
</dbReference>
<dbReference type="InterPro" id="IPR007110">
    <property type="entry name" value="Ig-like_dom"/>
</dbReference>
<dbReference type="FunFam" id="2.60.40.10:FF:003107">
    <property type="entry name" value="Predicted protein"/>
    <property type="match status" value="1"/>
</dbReference>
<name>A7SPS1_NEMVE</name>
<feature type="region of interest" description="Disordered" evidence="1">
    <location>
        <begin position="388"/>
        <end position="420"/>
    </location>
</feature>
<dbReference type="InterPro" id="IPR036179">
    <property type="entry name" value="Ig-like_dom_sf"/>
</dbReference>
<keyword evidence="3" id="KW-0732">Signal</keyword>
<dbReference type="eggNOG" id="ENOG502QPKN">
    <property type="taxonomic scope" value="Eukaryota"/>
</dbReference>
<protein>
    <recommendedName>
        <fullName evidence="4">Ig-like domain-containing protein</fullName>
    </recommendedName>
</protein>
<dbReference type="InterPro" id="IPR013783">
    <property type="entry name" value="Ig-like_fold"/>
</dbReference>
<evidence type="ECO:0000313" key="6">
    <source>
        <dbReference type="Proteomes" id="UP000001593"/>
    </source>
</evidence>
<dbReference type="Gene3D" id="2.60.40.10">
    <property type="entry name" value="Immunoglobulins"/>
    <property type="match status" value="2"/>
</dbReference>
<accession>A7SPS1</accession>
<dbReference type="OMA" id="PINDSHY"/>
<dbReference type="EMBL" id="DS469736">
    <property type="protein sequence ID" value="EDO34317.1"/>
    <property type="molecule type" value="Genomic_DNA"/>
</dbReference>
<dbReference type="InterPro" id="IPR003599">
    <property type="entry name" value="Ig_sub"/>
</dbReference>
<feature type="signal peptide" evidence="3">
    <location>
        <begin position="1"/>
        <end position="25"/>
    </location>
</feature>
<gene>
    <name evidence="5" type="ORF">NEMVEDRAFT_v1g246644</name>
</gene>
<evidence type="ECO:0000259" key="4">
    <source>
        <dbReference type="PROSITE" id="PS50835"/>
    </source>
</evidence>
<keyword evidence="2" id="KW-1133">Transmembrane helix</keyword>
<feature type="transmembrane region" description="Helical" evidence="2">
    <location>
        <begin position="358"/>
        <end position="379"/>
    </location>
</feature>
<proteinExistence type="predicted"/>
<dbReference type="PANTHER" id="PTHR45889:SF8">
    <property type="entry name" value="IG-LIKE DOMAIN-CONTAINING PROTEIN"/>
    <property type="match status" value="1"/>
</dbReference>
<dbReference type="InterPro" id="IPR013098">
    <property type="entry name" value="Ig_I-set"/>
</dbReference>
<reference evidence="5 6" key="1">
    <citation type="journal article" date="2007" name="Science">
        <title>Sea anemone genome reveals ancestral eumetazoan gene repertoire and genomic organization.</title>
        <authorList>
            <person name="Putnam N.H."/>
            <person name="Srivastava M."/>
            <person name="Hellsten U."/>
            <person name="Dirks B."/>
            <person name="Chapman J."/>
            <person name="Salamov A."/>
            <person name="Terry A."/>
            <person name="Shapiro H."/>
            <person name="Lindquist E."/>
            <person name="Kapitonov V.V."/>
            <person name="Jurka J."/>
            <person name="Genikhovich G."/>
            <person name="Grigoriev I.V."/>
            <person name="Lucas S.M."/>
            <person name="Steele R.E."/>
            <person name="Finnerty J.R."/>
            <person name="Technau U."/>
            <person name="Martindale M.Q."/>
            <person name="Rokhsar D.S."/>
        </authorList>
    </citation>
    <scope>NUCLEOTIDE SEQUENCE [LARGE SCALE GENOMIC DNA]</scope>
    <source>
        <strain evidence="6">CH2 X CH6</strain>
    </source>
</reference>
<dbReference type="STRING" id="45351.A7SPS1"/>
<feature type="domain" description="Ig-like" evidence="4">
    <location>
        <begin position="250"/>
        <end position="349"/>
    </location>
</feature>
<feature type="compositionally biased region" description="Polar residues" evidence="1">
    <location>
        <begin position="396"/>
        <end position="406"/>
    </location>
</feature>
<dbReference type="AlphaFoldDB" id="A7SPS1"/>
<keyword evidence="6" id="KW-1185">Reference proteome</keyword>
<evidence type="ECO:0000256" key="2">
    <source>
        <dbReference type="SAM" id="Phobius"/>
    </source>
</evidence>
<keyword evidence="2" id="KW-0812">Transmembrane</keyword>
<dbReference type="PANTHER" id="PTHR45889">
    <property type="entry name" value="IG-LIKE DOMAIN-CONTAINING PROTEIN"/>
    <property type="match status" value="1"/>
</dbReference>
<dbReference type="SUPFAM" id="SSF48726">
    <property type="entry name" value="Immunoglobulin"/>
    <property type="match status" value="1"/>
</dbReference>
<dbReference type="HOGENOM" id="CLU_654365_0_0_1"/>
<sequence length="420" mass="47284">MARCWKVVMKTLVVFVLSFALLVNGQGFLTVVDPKPENMFVIEQDPDDVQSTKCIGMDLNVTHPKTPTNLTFHKVTWGIADVNPLVSDDMFTFNVSFQEEGKKVIGEMKVMNVTLSRQGQYQCWILPDATGPGGFVSKHGFSLTVIPRSELPDIAVAENRIDAKFDQIIYLVCNLTKKGAAYTSLTRMEWLKDGVVIEKQLYPKDEQLKPLNLTIKNPEQGGVYTCRLTSLLRSVRTYNLTEQVTVTVAPKAFASTKPDEEGIEIVRKKGESVRMKCEHKGNPISVGWDREPKNGQRAPINDSHYQLVSKNAFEGFELVIDEVQYNDRGDYFCCIKNATGHSRDCQKYTLRVKDPLGYLWPLIGIIVEIIVLIIILVIYEKCKKKQEDDCDRTDGNTDITYTTSPSGDKASLRLRKGTGQ</sequence>
<keyword evidence="2" id="KW-0472">Membrane</keyword>
<dbReference type="Pfam" id="PF07679">
    <property type="entry name" value="I-set"/>
    <property type="match status" value="1"/>
</dbReference>
<dbReference type="PROSITE" id="PS50835">
    <property type="entry name" value="IG_LIKE"/>
    <property type="match status" value="2"/>
</dbReference>